<feature type="region of interest" description="Disordered" evidence="1">
    <location>
        <begin position="1"/>
        <end position="23"/>
    </location>
</feature>
<reference evidence="3" key="1">
    <citation type="journal article" date="2014" name="Int. J. Syst. Evol. Microbiol.">
        <title>Complete genome sequence of Corynebacterium casei LMG S-19264T (=DSM 44701T), isolated from a smear-ripened cheese.</title>
        <authorList>
            <consortium name="US DOE Joint Genome Institute (JGI-PGF)"/>
            <person name="Walter F."/>
            <person name="Albersmeier A."/>
            <person name="Kalinowski J."/>
            <person name="Ruckert C."/>
        </authorList>
    </citation>
    <scope>NUCLEOTIDE SEQUENCE</scope>
    <source>
        <strain evidence="3">CGMCC 1.12160</strain>
    </source>
</reference>
<dbReference type="InterPro" id="IPR012312">
    <property type="entry name" value="Hemerythrin-like"/>
</dbReference>
<keyword evidence="4" id="KW-1185">Reference proteome</keyword>
<evidence type="ECO:0000256" key="1">
    <source>
        <dbReference type="SAM" id="MobiDB-lite"/>
    </source>
</evidence>
<sequence length="168" mass="18749">MTTTHDHTTHDHTAHDHTGHDHTAHVHDVAEHVRHHHAHLVAELEQLSTAFAEAVARDPEPARQRAELVRWIEEVLVPHALEEENGIYAAAARLPEGRALIDAMSREHDLIRSMAAQVSSAAPLPASVWGRALYATFVSHQAKENEIILPLMEERDPEGLVEAMAHHH</sequence>
<reference evidence="3" key="2">
    <citation type="submission" date="2020-09" db="EMBL/GenBank/DDBJ databases">
        <authorList>
            <person name="Sun Q."/>
            <person name="Zhou Y."/>
        </authorList>
    </citation>
    <scope>NUCLEOTIDE SEQUENCE</scope>
    <source>
        <strain evidence="3">CGMCC 1.12160</strain>
    </source>
</reference>
<evidence type="ECO:0000259" key="2">
    <source>
        <dbReference type="Pfam" id="PF01814"/>
    </source>
</evidence>
<dbReference type="AlphaFoldDB" id="A0A917F0C2"/>
<organism evidence="3 4">
    <name type="scientific">Ornithinimicrobium tianjinense</name>
    <dbReference type="NCBI Taxonomy" id="1195761"/>
    <lineage>
        <taxon>Bacteria</taxon>
        <taxon>Bacillati</taxon>
        <taxon>Actinomycetota</taxon>
        <taxon>Actinomycetes</taxon>
        <taxon>Micrococcales</taxon>
        <taxon>Ornithinimicrobiaceae</taxon>
        <taxon>Ornithinimicrobium</taxon>
    </lineage>
</organism>
<proteinExistence type="predicted"/>
<name>A0A917F0C2_9MICO</name>
<comment type="caution">
    <text evidence="3">The sequence shown here is derived from an EMBL/GenBank/DDBJ whole genome shotgun (WGS) entry which is preliminary data.</text>
</comment>
<dbReference type="EMBL" id="BMEM01000001">
    <property type="protein sequence ID" value="GGF39569.1"/>
    <property type="molecule type" value="Genomic_DNA"/>
</dbReference>
<dbReference type="RefSeq" id="WP_188427928.1">
    <property type="nucleotide sequence ID" value="NZ_BAABKH010000010.1"/>
</dbReference>
<feature type="domain" description="Hemerythrin-like" evidence="2">
    <location>
        <begin position="30"/>
        <end position="151"/>
    </location>
</feature>
<evidence type="ECO:0000313" key="3">
    <source>
        <dbReference type="EMBL" id="GGF39569.1"/>
    </source>
</evidence>
<protein>
    <recommendedName>
        <fullName evidence="2">Hemerythrin-like domain-containing protein</fullName>
    </recommendedName>
</protein>
<accession>A0A917F0C2</accession>
<gene>
    <name evidence="3" type="ORF">GCM10011366_03970</name>
</gene>
<evidence type="ECO:0000313" key="4">
    <source>
        <dbReference type="Proteomes" id="UP000605670"/>
    </source>
</evidence>
<dbReference type="Pfam" id="PF01814">
    <property type="entry name" value="Hemerythrin"/>
    <property type="match status" value="1"/>
</dbReference>
<dbReference type="Proteomes" id="UP000605670">
    <property type="component" value="Unassembled WGS sequence"/>
</dbReference>
<dbReference type="Gene3D" id="1.20.120.520">
    <property type="entry name" value="nmb1532 protein domain like"/>
    <property type="match status" value="1"/>
</dbReference>